<gene>
    <name evidence="1" type="ORF">GCM10010954_15730</name>
</gene>
<accession>A0A917B1Z4</accession>
<evidence type="ECO:0000313" key="2">
    <source>
        <dbReference type="Proteomes" id="UP000660110"/>
    </source>
</evidence>
<comment type="caution">
    <text evidence="1">The sequence shown here is derived from an EMBL/GenBank/DDBJ whole genome shotgun (WGS) entry which is preliminary data.</text>
</comment>
<reference evidence="1" key="2">
    <citation type="submission" date="2020-09" db="EMBL/GenBank/DDBJ databases">
        <authorList>
            <person name="Sun Q."/>
            <person name="Zhou Y."/>
        </authorList>
    </citation>
    <scope>NUCLEOTIDE SEQUENCE</scope>
    <source>
        <strain evidence="1">CGMCC 1.12153</strain>
    </source>
</reference>
<dbReference type="RefSeq" id="WP_188376951.1">
    <property type="nucleotide sequence ID" value="NZ_BMEL01000002.1"/>
</dbReference>
<dbReference type="AlphaFoldDB" id="A0A917B1Z4"/>
<proteinExistence type="predicted"/>
<keyword evidence="2" id="KW-1185">Reference proteome</keyword>
<protein>
    <submittedName>
        <fullName evidence="1">Uncharacterized protein</fullName>
    </submittedName>
</protein>
<dbReference type="EMBL" id="BMEL01000002">
    <property type="protein sequence ID" value="GGF17831.1"/>
    <property type="molecule type" value="Genomic_DNA"/>
</dbReference>
<name>A0A917B1Z4_HALAA</name>
<organism evidence="1 2">
    <name type="scientific">Halobacillus andaensis</name>
    <dbReference type="NCBI Taxonomy" id="1176239"/>
    <lineage>
        <taxon>Bacteria</taxon>
        <taxon>Bacillati</taxon>
        <taxon>Bacillota</taxon>
        <taxon>Bacilli</taxon>
        <taxon>Bacillales</taxon>
        <taxon>Bacillaceae</taxon>
        <taxon>Halobacillus</taxon>
    </lineage>
</organism>
<dbReference type="Proteomes" id="UP000660110">
    <property type="component" value="Unassembled WGS sequence"/>
</dbReference>
<reference evidence="1" key="1">
    <citation type="journal article" date="2014" name="Int. J. Syst. Evol. Microbiol.">
        <title>Complete genome sequence of Corynebacterium casei LMG S-19264T (=DSM 44701T), isolated from a smear-ripened cheese.</title>
        <authorList>
            <consortium name="US DOE Joint Genome Institute (JGI-PGF)"/>
            <person name="Walter F."/>
            <person name="Albersmeier A."/>
            <person name="Kalinowski J."/>
            <person name="Ruckert C."/>
        </authorList>
    </citation>
    <scope>NUCLEOTIDE SEQUENCE</scope>
    <source>
        <strain evidence="1">CGMCC 1.12153</strain>
    </source>
</reference>
<sequence length="149" mass="16972">MKRKWWFILLALLLAISIGVNVYQYQSHQEDLVEAKSTDLTAIRGLMTELAVRIGDEDASAQEIEALAFSLNRLTSDLSSSEHLYPGDTRDYDFYQKTSRTLMTFVNNNDVTEMSIQQRDVVFQTIMSGVGSKDSDFIEQQLAEFTQSE</sequence>
<evidence type="ECO:0000313" key="1">
    <source>
        <dbReference type="EMBL" id="GGF17831.1"/>
    </source>
</evidence>